<dbReference type="OrthoDB" id="302453at2759"/>
<feature type="domain" description="Beta-adaptin appendage C-terminal subdomain" evidence="2">
    <location>
        <begin position="240"/>
        <end position="350"/>
    </location>
</feature>
<evidence type="ECO:0000313" key="4">
    <source>
        <dbReference type="EMBL" id="PIN97200.1"/>
    </source>
</evidence>
<evidence type="ECO:0000259" key="2">
    <source>
        <dbReference type="SMART" id="SM01020"/>
    </source>
</evidence>
<dbReference type="SMART" id="SM01020">
    <property type="entry name" value="B2-adapt-app_C"/>
    <property type="match status" value="1"/>
</dbReference>
<dbReference type="InterPro" id="IPR015151">
    <property type="entry name" value="B-adaptin_app_sub_C"/>
</dbReference>
<keyword evidence="5" id="KW-1185">Reference proteome</keyword>
<proteinExistence type="predicted"/>
<dbReference type="Pfam" id="PF14796">
    <property type="entry name" value="AP3B1_C"/>
    <property type="match status" value="1"/>
</dbReference>
<feature type="compositionally biased region" description="Acidic residues" evidence="1">
    <location>
        <begin position="32"/>
        <end position="46"/>
    </location>
</feature>
<protein>
    <recommendedName>
        <fullName evidence="6">AP-3 complex subunit beta C-terminal domain-containing protein</fullName>
    </recommendedName>
</protein>
<dbReference type="InterPro" id="IPR056314">
    <property type="entry name" value="AP3B1/2_C"/>
</dbReference>
<feature type="compositionally biased region" description="Low complexity" evidence="1">
    <location>
        <begin position="10"/>
        <end position="31"/>
    </location>
</feature>
<dbReference type="GO" id="GO:0016192">
    <property type="term" value="P:vesicle-mediated transport"/>
    <property type="evidence" value="ECO:0007669"/>
    <property type="project" value="InterPro"/>
</dbReference>
<reference evidence="5" key="1">
    <citation type="journal article" date="2017" name="Nat. Commun.">
        <title>The North American bullfrog draft genome provides insight into hormonal regulation of long noncoding RNA.</title>
        <authorList>
            <person name="Hammond S.A."/>
            <person name="Warren R.L."/>
            <person name="Vandervalk B.P."/>
            <person name="Kucuk E."/>
            <person name="Khan H."/>
            <person name="Gibb E.A."/>
            <person name="Pandoh P."/>
            <person name="Kirk H."/>
            <person name="Zhao Y."/>
            <person name="Jones M."/>
            <person name="Mungall A.J."/>
            <person name="Coope R."/>
            <person name="Pleasance S."/>
            <person name="Moore R.A."/>
            <person name="Holt R.A."/>
            <person name="Round J.M."/>
            <person name="Ohora S."/>
            <person name="Walle B.V."/>
            <person name="Veldhoen N."/>
            <person name="Helbing C.C."/>
            <person name="Birol I."/>
        </authorList>
    </citation>
    <scope>NUCLEOTIDE SEQUENCE [LARGE SCALE GENOMIC DNA]</scope>
</reference>
<dbReference type="InterPro" id="IPR029390">
    <property type="entry name" value="AP3B_C"/>
</dbReference>
<dbReference type="Pfam" id="PF24080">
    <property type="entry name" value="AP3B1_C_2"/>
    <property type="match status" value="1"/>
</dbReference>
<evidence type="ECO:0000313" key="5">
    <source>
        <dbReference type="Proteomes" id="UP000228934"/>
    </source>
</evidence>
<feature type="region of interest" description="Disordered" evidence="1">
    <location>
        <begin position="1"/>
        <end position="76"/>
    </location>
</feature>
<evidence type="ECO:0008006" key="6">
    <source>
        <dbReference type="Google" id="ProtNLM"/>
    </source>
</evidence>
<evidence type="ECO:0000256" key="1">
    <source>
        <dbReference type="SAM" id="MobiDB-lite"/>
    </source>
</evidence>
<dbReference type="AlphaFoldDB" id="A0A2G9P2V2"/>
<dbReference type="GO" id="GO:0006886">
    <property type="term" value="P:intracellular protein transport"/>
    <property type="evidence" value="ECO:0007669"/>
    <property type="project" value="InterPro"/>
</dbReference>
<dbReference type="EMBL" id="KV922781">
    <property type="protein sequence ID" value="PIN97200.1"/>
    <property type="molecule type" value="Genomic_DNA"/>
</dbReference>
<sequence>MTTKGKKTPTKTSQKSASEGSSSESSQSESESSSEEDDDDEEEEKEEPTPEPKRKKTPLATKPVLKQPKQTKEMSLLDLDDFSSPSAPMVTSGNIVSSSLVTDLEGLSLTDTSLAPTVISPMFSSVRTFELLHRMTGEGLSVEYIFSRQPFTPDHRMVSVQMQISNNSESDVRNIHINEPKLQSGMRIKEFKEIESLPAGDSTTVIMGIDFCDSTQAANFQLCTHTRQFYVSIQPPVGELMEPMFMSENEFKREQGKLTGMNEITEKLTLSGKYNSDHVIVQRVISAANMNRVPCGADKEYRFAAKTVTSGTLVLVTLTMKDASPALLTINSEKMVIATMLAKDIVQALTQ</sequence>
<dbReference type="Proteomes" id="UP000228934">
    <property type="component" value="Unassembled WGS sequence"/>
</dbReference>
<organism evidence="4 5">
    <name type="scientific">Aquarana catesbeiana</name>
    <name type="common">American bullfrog</name>
    <name type="synonym">Rana catesbeiana</name>
    <dbReference type="NCBI Taxonomy" id="8400"/>
    <lineage>
        <taxon>Eukaryota</taxon>
        <taxon>Metazoa</taxon>
        <taxon>Chordata</taxon>
        <taxon>Craniata</taxon>
        <taxon>Vertebrata</taxon>
        <taxon>Euteleostomi</taxon>
        <taxon>Amphibia</taxon>
        <taxon>Batrachia</taxon>
        <taxon>Anura</taxon>
        <taxon>Neobatrachia</taxon>
        <taxon>Ranoidea</taxon>
        <taxon>Ranidae</taxon>
        <taxon>Aquarana</taxon>
    </lineage>
</organism>
<name>A0A2G9P2V2_AQUCT</name>
<dbReference type="SMART" id="SM01355">
    <property type="entry name" value="AP3B1_C"/>
    <property type="match status" value="1"/>
</dbReference>
<accession>A0A2G9P2V2</accession>
<feature type="domain" description="AP-3 complex subunit beta C-terminal" evidence="3">
    <location>
        <begin position="69"/>
        <end position="216"/>
    </location>
</feature>
<dbReference type="GO" id="GO:0030131">
    <property type="term" value="C:clathrin adaptor complex"/>
    <property type="evidence" value="ECO:0007669"/>
    <property type="project" value="InterPro"/>
</dbReference>
<evidence type="ECO:0000259" key="3">
    <source>
        <dbReference type="SMART" id="SM01355"/>
    </source>
</evidence>
<gene>
    <name evidence="4" type="ORF">AB205_0098060</name>
</gene>